<dbReference type="SUPFAM" id="SSF46565">
    <property type="entry name" value="Chaperone J-domain"/>
    <property type="match status" value="1"/>
</dbReference>
<organism evidence="3 4">
    <name type="scientific">Alphapolyomavirus septipanos</name>
    <dbReference type="NCBI Taxonomy" id="1891739"/>
    <lineage>
        <taxon>Viruses</taxon>
        <taxon>Monodnaviria</taxon>
        <taxon>Shotokuvirae</taxon>
        <taxon>Cossaviricota</taxon>
        <taxon>Papovaviricetes</taxon>
        <taxon>Sepolyvirales</taxon>
        <taxon>Polyomaviridae</taxon>
        <taxon>Alphapolyomavirus</taxon>
    </lineage>
</organism>
<dbReference type="Gene3D" id="1.20.120.1860">
    <property type="entry name" value="Small t-antigen, unique domain"/>
    <property type="match status" value="1"/>
</dbReference>
<dbReference type="SMART" id="SM00271">
    <property type="entry name" value="DnaJ"/>
    <property type="match status" value="1"/>
</dbReference>
<dbReference type="OrthoDB" id="14669at10239"/>
<sequence length="189" mass="22494">MDQTLSQDERKEYMELLKLPPAAWGNIPMMKKAYKTVVKTLHPDKGGDSAKMQRLNELHQKMQSTLLDIRSNCGTSSSQVAFWFWDENFRTLGEFLGETFEKKIIFFYPDCVRYNRKFCNCISCLLKKQHSSTKKQKKKPCMVWGECFCYYCYLNWFGFVDNYTTFSYWSLLMKNMDLALLRLWTEMGF</sequence>
<protein>
    <submittedName>
        <fullName evidence="3">Small T antigen</fullName>
    </submittedName>
</protein>
<dbReference type="Gene3D" id="1.10.287.110">
    <property type="entry name" value="DnaJ domain"/>
    <property type="match status" value="1"/>
</dbReference>
<dbReference type="InterPro" id="IPR001623">
    <property type="entry name" value="DnaJ_domain"/>
</dbReference>
<name>K7QJJ6_9POLY</name>
<dbReference type="KEGG" id="vg:14258194"/>
<evidence type="ECO:0000313" key="3">
    <source>
        <dbReference type="EMBL" id="AFU25595.1"/>
    </source>
</evidence>
<evidence type="ECO:0000259" key="2">
    <source>
        <dbReference type="PROSITE" id="PS50076"/>
    </source>
</evidence>
<dbReference type="EMBL" id="JX159983">
    <property type="protein sequence ID" value="AFU25595.1"/>
    <property type="molecule type" value="Genomic_DNA"/>
</dbReference>
<dbReference type="Pfam" id="PF02380">
    <property type="entry name" value="Papo_T_antigen"/>
    <property type="match status" value="1"/>
</dbReference>
<evidence type="ECO:0000256" key="1">
    <source>
        <dbReference type="ARBA" id="ARBA00022518"/>
    </source>
</evidence>
<accession>K7QJJ6</accession>
<dbReference type="InterPro" id="IPR036092">
    <property type="entry name" value="Papo_T_antigensf"/>
</dbReference>
<keyword evidence="1" id="KW-0244">Early protein</keyword>
<feature type="domain" description="J" evidence="2">
    <location>
        <begin position="12"/>
        <end position="71"/>
    </location>
</feature>
<dbReference type="InterPro" id="IPR036869">
    <property type="entry name" value="J_dom_sf"/>
</dbReference>
<dbReference type="InterPro" id="IPR003354">
    <property type="entry name" value="Papo_T_antigen"/>
</dbReference>
<proteinExistence type="predicted"/>
<dbReference type="CDD" id="cd06257">
    <property type="entry name" value="DnaJ"/>
    <property type="match status" value="1"/>
</dbReference>
<dbReference type="SUPFAM" id="SSF161240">
    <property type="entry name" value="T-antigen specific domain-like"/>
    <property type="match status" value="1"/>
</dbReference>
<dbReference type="PROSITE" id="PS50076">
    <property type="entry name" value="DNAJ_2"/>
    <property type="match status" value="1"/>
</dbReference>
<evidence type="ECO:0000313" key="4">
    <source>
        <dbReference type="Proteomes" id="UP000131860"/>
    </source>
</evidence>
<dbReference type="Proteomes" id="UP000131860">
    <property type="component" value="Segment"/>
</dbReference>
<dbReference type="RefSeq" id="YP_007195294.1">
    <property type="nucleotide sequence ID" value="NC_019858.1"/>
</dbReference>
<keyword evidence="4" id="KW-1185">Reference proteome</keyword>
<dbReference type="GeneID" id="14258194"/>
<reference evidence="3 4" key="1">
    <citation type="journal article" date="2013" name="PLoS Pathog.">
        <title>Novel Polyomaviruses of Nonhuman Primates: Genetic and Serological Predictors for the Existence of Multiple Unknown Polyomaviruses within the Human Population.</title>
        <authorList>
            <person name="Scuda N."/>
            <person name="Madinda N.F."/>
            <person name="Akoua-Koffi C."/>
            <person name="Adjogoua E.V."/>
            <person name="Wevers D."/>
            <person name="Hofmann J."/>
            <person name="Cameron K.N."/>
            <person name="Leendertz S.A."/>
            <person name="Couacy-Hymann E."/>
            <person name="Robbins M."/>
            <person name="Boesch C."/>
            <person name="Jarvis M.A."/>
            <person name="Moens U."/>
            <person name="Mugisha L."/>
            <person name="Calvignac-Spencer S."/>
            <person name="Leendertz F.H."/>
            <person name="Ehlers B."/>
        </authorList>
    </citation>
    <scope>NUCLEOTIDE SEQUENCE [LARGE SCALE GENOMIC DNA]</scope>
    <source>
        <strain evidence="3">6350</strain>
    </source>
</reference>